<reference evidence="1 2" key="1">
    <citation type="submission" date="2014-03" db="EMBL/GenBank/DDBJ databases">
        <title>The draft genome sequence of Marivita geojedonensis KCTC 23882.</title>
        <authorList>
            <person name="Lai Q."/>
            <person name="Shao Z."/>
        </authorList>
    </citation>
    <scope>NUCLEOTIDE SEQUENCE [LARGE SCALE GENOMIC DNA]</scope>
    <source>
        <strain evidence="1 2">DPG-138</strain>
    </source>
</reference>
<name>A0A1X4N7E0_9RHOB</name>
<gene>
    <name evidence="1" type="ORF">MGEO_20780</name>
</gene>
<proteinExistence type="predicted"/>
<protein>
    <submittedName>
        <fullName evidence="1">Uncharacterized protein</fullName>
    </submittedName>
</protein>
<evidence type="ECO:0000313" key="1">
    <source>
        <dbReference type="EMBL" id="OSQ42165.1"/>
    </source>
</evidence>
<evidence type="ECO:0000313" key="2">
    <source>
        <dbReference type="Proteomes" id="UP000193926"/>
    </source>
</evidence>
<organism evidence="1 2">
    <name type="scientific">Marivita geojedonensis</name>
    <dbReference type="NCBI Taxonomy" id="1123756"/>
    <lineage>
        <taxon>Bacteria</taxon>
        <taxon>Pseudomonadati</taxon>
        <taxon>Pseudomonadota</taxon>
        <taxon>Alphaproteobacteria</taxon>
        <taxon>Rhodobacterales</taxon>
        <taxon>Roseobacteraceae</taxon>
        <taxon>Marivita</taxon>
    </lineage>
</organism>
<dbReference type="EMBL" id="JFKC01000054">
    <property type="protein sequence ID" value="OSQ42165.1"/>
    <property type="molecule type" value="Genomic_DNA"/>
</dbReference>
<keyword evidence="2" id="KW-1185">Reference proteome</keyword>
<dbReference type="Proteomes" id="UP000193926">
    <property type="component" value="Unassembled WGS sequence"/>
</dbReference>
<accession>A0A1X4N7E0</accession>
<sequence>MHIEGRYLFQKLDAPFDVRNGWRNPVPDAARRQAFGRERLFKGEAAAPVPVYLSECKDGNGLRAVNHLKRQMNAP</sequence>
<dbReference type="STRING" id="1123756.MGEO_20780"/>
<comment type="caution">
    <text evidence="1">The sequence shown here is derived from an EMBL/GenBank/DDBJ whole genome shotgun (WGS) entry which is preliminary data.</text>
</comment>
<dbReference type="AlphaFoldDB" id="A0A1X4N7E0"/>